<organism evidence="1 2">
    <name type="scientific">Monoraphidium neglectum</name>
    <dbReference type="NCBI Taxonomy" id="145388"/>
    <lineage>
        <taxon>Eukaryota</taxon>
        <taxon>Viridiplantae</taxon>
        <taxon>Chlorophyta</taxon>
        <taxon>core chlorophytes</taxon>
        <taxon>Chlorophyceae</taxon>
        <taxon>CS clade</taxon>
        <taxon>Sphaeropleales</taxon>
        <taxon>Selenastraceae</taxon>
        <taxon>Monoraphidium</taxon>
    </lineage>
</organism>
<keyword evidence="2" id="KW-1185">Reference proteome</keyword>
<proteinExistence type="predicted"/>
<dbReference type="STRING" id="145388.A0A0D2LFM5"/>
<accession>A0A0D2LFM5</accession>
<dbReference type="SUPFAM" id="SSF103511">
    <property type="entry name" value="Chlorophyll a-b binding protein"/>
    <property type="match status" value="1"/>
</dbReference>
<dbReference type="GeneID" id="25735405"/>
<dbReference type="Proteomes" id="UP000054498">
    <property type="component" value="Unassembled WGS sequence"/>
</dbReference>
<name>A0A0D2LFM5_9CHLO</name>
<dbReference type="AlphaFoldDB" id="A0A0D2LFM5"/>
<evidence type="ECO:0000313" key="1">
    <source>
        <dbReference type="EMBL" id="KIZ05429.1"/>
    </source>
</evidence>
<dbReference type="KEGG" id="mng:MNEG_2527"/>
<sequence>MPIRALASVDFGDAQLEASAARSDEPTPSIKPGLARLLTPRNMSLVNGRLAMMGFSAGVVGELLHGQPLGAQLLAAAPQALAASLLLAAATAAPLLRGVEEGDEIFGPFVPASERLNGNLAIFGLLLMVAIEAVKGSALL</sequence>
<evidence type="ECO:0000313" key="2">
    <source>
        <dbReference type="Proteomes" id="UP000054498"/>
    </source>
</evidence>
<gene>
    <name evidence="1" type="ORF">MNEG_2527</name>
</gene>
<protein>
    <submittedName>
        <fullName evidence="1">Uncharacterized protein</fullName>
    </submittedName>
</protein>
<dbReference type="RefSeq" id="XP_013904448.1">
    <property type="nucleotide sequence ID" value="XM_014048994.1"/>
</dbReference>
<dbReference type="EMBL" id="KK100507">
    <property type="protein sequence ID" value="KIZ05429.1"/>
    <property type="molecule type" value="Genomic_DNA"/>
</dbReference>
<reference evidence="1 2" key="1">
    <citation type="journal article" date="2013" name="BMC Genomics">
        <title>Reconstruction of the lipid metabolism for the microalga Monoraphidium neglectum from its genome sequence reveals characteristics suitable for biofuel production.</title>
        <authorList>
            <person name="Bogen C."/>
            <person name="Al-Dilaimi A."/>
            <person name="Albersmeier A."/>
            <person name="Wichmann J."/>
            <person name="Grundmann M."/>
            <person name="Rupp O."/>
            <person name="Lauersen K.J."/>
            <person name="Blifernez-Klassen O."/>
            <person name="Kalinowski J."/>
            <person name="Goesmann A."/>
            <person name="Mussgnug J.H."/>
            <person name="Kruse O."/>
        </authorList>
    </citation>
    <scope>NUCLEOTIDE SEQUENCE [LARGE SCALE GENOMIC DNA]</scope>
    <source>
        <strain evidence="1 2">SAG 48.87</strain>
    </source>
</reference>